<evidence type="ECO:0000313" key="1">
    <source>
        <dbReference type="EMBL" id="GAA5049901.1"/>
    </source>
</evidence>
<evidence type="ECO:0008006" key="3">
    <source>
        <dbReference type="Google" id="ProtNLM"/>
    </source>
</evidence>
<dbReference type="NCBIfam" id="NF033179">
    <property type="entry name" value="TnsA_like_Actin"/>
    <property type="match status" value="1"/>
</dbReference>
<protein>
    <recommendedName>
        <fullName evidence="3">TnsA-like heteromeric transposase endonuclease subunit</fullName>
    </recommendedName>
</protein>
<gene>
    <name evidence="1" type="ORF">GCM10023318_19420</name>
</gene>
<keyword evidence="2" id="KW-1185">Reference proteome</keyword>
<dbReference type="Proteomes" id="UP001500603">
    <property type="component" value="Unassembled WGS sequence"/>
</dbReference>
<accession>A0ABP9K2D9</accession>
<comment type="caution">
    <text evidence="1">The sequence shown here is derived from an EMBL/GenBank/DDBJ whole genome shotgun (WGS) entry which is preliminary data.</text>
</comment>
<organism evidence="1 2">
    <name type="scientific">Nocardia callitridis</name>
    <dbReference type="NCBI Taxonomy" id="648753"/>
    <lineage>
        <taxon>Bacteria</taxon>
        <taxon>Bacillati</taxon>
        <taxon>Actinomycetota</taxon>
        <taxon>Actinomycetes</taxon>
        <taxon>Mycobacteriales</taxon>
        <taxon>Nocardiaceae</taxon>
        <taxon>Nocardia</taxon>
    </lineage>
</organism>
<evidence type="ECO:0000313" key="2">
    <source>
        <dbReference type="Proteomes" id="UP001500603"/>
    </source>
</evidence>
<proteinExistence type="predicted"/>
<reference evidence="2" key="1">
    <citation type="journal article" date="2019" name="Int. J. Syst. Evol. Microbiol.">
        <title>The Global Catalogue of Microorganisms (GCM) 10K type strain sequencing project: providing services to taxonomists for standard genome sequencing and annotation.</title>
        <authorList>
            <consortium name="The Broad Institute Genomics Platform"/>
            <consortium name="The Broad Institute Genome Sequencing Center for Infectious Disease"/>
            <person name="Wu L."/>
            <person name="Ma J."/>
        </authorList>
    </citation>
    <scope>NUCLEOTIDE SEQUENCE [LARGE SCALE GENOMIC DNA]</scope>
    <source>
        <strain evidence="2">JCM 18298</strain>
    </source>
</reference>
<dbReference type="EMBL" id="BAABJM010000002">
    <property type="protein sequence ID" value="GAA5049901.1"/>
    <property type="molecule type" value="Genomic_DNA"/>
</dbReference>
<sequence>MRVVAGARTAQLTGYELVFIDSDGSEARCSLPEAAGIGFEHVAPVRSIPSYQGQRNNPGFYWAATMAAHVEFESWLERDEAMALDFDAEVTGFAAQPFWLFWPDAGRVRSHAPDFFARRADGTGIVIDCRPADRVRPRDEAAFTATERACAEVGWSYRRVSGHDLMWLANVGWLATGIPAIWSNRLRRN</sequence>
<name>A0ABP9K2D9_9NOCA</name>
<dbReference type="InterPro" id="IPR048000">
    <property type="entry name" value="TnsA-like"/>
</dbReference>